<dbReference type="InterPro" id="IPR036390">
    <property type="entry name" value="WH_DNA-bd_sf"/>
</dbReference>
<dbReference type="EMBL" id="BDRX01000083">
    <property type="protein sequence ID" value="GBF96590.1"/>
    <property type="molecule type" value="Genomic_DNA"/>
</dbReference>
<dbReference type="InterPro" id="IPR036388">
    <property type="entry name" value="WH-like_DNA-bd_sf"/>
</dbReference>
<organism evidence="3 4">
    <name type="scientific">Raphidocelis subcapitata</name>
    <dbReference type="NCBI Taxonomy" id="307507"/>
    <lineage>
        <taxon>Eukaryota</taxon>
        <taxon>Viridiplantae</taxon>
        <taxon>Chlorophyta</taxon>
        <taxon>core chlorophytes</taxon>
        <taxon>Chlorophyceae</taxon>
        <taxon>CS clade</taxon>
        <taxon>Sphaeropleales</taxon>
        <taxon>Selenastraceae</taxon>
        <taxon>Raphidocelis</taxon>
    </lineage>
</organism>
<dbReference type="OrthoDB" id="42898at2759"/>
<protein>
    <recommendedName>
        <fullName evidence="2">DEP domain-containing protein</fullName>
    </recommendedName>
</protein>
<dbReference type="AlphaFoldDB" id="A0A2V0PFC7"/>
<dbReference type="InterPro" id="IPR013897">
    <property type="entry name" value="Duc1"/>
</dbReference>
<proteinExistence type="predicted"/>
<evidence type="ECO:0000259" key="2">
    <source>
        <dbReference type="PROSITE" id="PS50186"/>
    </source>
</evidence>
<dbReference type="PANTHER" id="PTHR34826">
    <property type="entry name" value="UPF0590 PROTEIN C409.17C"/>
    <property type="match status" value="1"/>
</dbReference>
<accession>A0A2V0PFC7</accession>
<dbReference type="Pfam" id="PF00610">
    <property type="entry name" value="DEP"/>
    <property type="match status" value="1"/>
</dbReference>
<dbReference type="SMART" id="SM00049">
    <property type="entry name" value="DEP"/>
    <property type="match status" value="1"/>
</dbReference>
<dbReference type="SUPFAM" id="SSF46785">
    <property type="entry name" value="Winged helix' DNA-binding domain"/>
    <property type="match status" value="1"/>
</dbReference>
<evidence type="ECO:0000313" key="3">
    <source>
        <dbReference type="EMBL" id="GBF96590.1"/>
    </source>
</evidence>
<dbReference type="Pfam" id="PF08588">
    <property type="entry name" value="Duc1"/>
    <property type="match status" value="1"/>
</dbReference>
<evidence type="ECO:0000256" key="1">
    <source>
        <dbReference type="SAM" id="MobiDB-lite"/>
    </source>
</evidence>
<dbReference type="GO" id="GO:0035556">
    <property type="term" value="P:intracellular signal transduction"/>
    <property type="evidence" value="ECO:0007669"/>
    <property type="project" value="InterPro"/>
</dbReference>
<feature type="compositionally biased region" description="Low complexity" evidence="1">
    <location>
        <begin position="158"/>
        <end position="169"/>
    </location>
</feature>
<evidence type="ECO:0000313" key="4">
    <source>
        <dbReference type="Proteomes" id="UP000247498"/>
    </source>
</evidence>
<dbReference type="CDD" id="cd04371">
    <property type="entry name" value="DEP"/>
    <property type="match status" value="1"/>
</dbReference>
<dbReference type="Proteomes" id="UP000247498">
    <property type="component" value="Unassembled WGS sequence"/>
</dbReference>
<keyword evidence="4" id="KW-1185">Reference proteome</keyword>
<name>A0A2V0PFC7_9CHLO</name>
<comment type="caution">
    <text evidence="3">The sequence shown here is derived from an EMBL/GenBank/DDBJ whole genome shotgun (WGS) entry which is preliminary data.</text>
</comment>
<sequence>MTSAKESVLGSEVAMEDLKELSDAMRDGLKPHIKDRTHRLRSYKRCFTGTAGARWLVSAGRAADEAAAVALGNALLQAGLIHHVSYDKTFKSSDSLLYKFTADDDSGAVGDLSRAQSQVGSARSLPALGGGSADGSAPATPGRMTPATPEAPEADGKAAASGGRPRSSASGGGGASGGGHHAHRALLNAQVHGLNAKLERLAATHAALASDAARRLDAWEGAASEDLREIRSAVSSLAASMAPTQRQVLALGSQVAGLQAQLTSARALGAVQQLLITLAALAIGTGWAPRALWALAAAAAAGVAAVLLGVGRGEEAAAQVLAGEAGAAAAAQRRAAALHGGSFGGGAAAAGGGGALAAAAAAAARDDARGGDQGRGAGGFGSKDAPGLRVLATASAEGEPAPPPMGEGARKLLVGSVMAGKTIDETVPAPEDFQNWPDGNVIMRATPKSNDLAVTRVTRYESPVHVATPTPAHRSWEARQARWSAAAAEADADDAAEAGARASEAGGGWVPAPGAGLPVNQYVIHFESDLFVGKMMAYIKGLPSSHEPYFTGKKRRSVLMLQGRFKSPLKVDDVVTGQEFGRPYKNLRGCWLMEKVVLAFTKRVITAMETGDMTVQPYMLFPLLPLAHVVNVSLPGQEPPLDQAEEDLRLWDPSLVDSNGNPMASDARRRRFMRDVHRRGRTYTTDHVWTFVIWQQVIDVAGYFLDLIVQQYDMIQHLDGQPLQSMVKDKASGKYLFHLVYWNTKLIAETERIRAAEAAAAAAAGGGGAQ</sequence>
<feature type="compositionally biased region" description="Gly residues" evidence="1">
    <location>
        <begin position="170"/>
        <end position="179"/>
    </location>
</feature>
<reference evidence="3 4" key="1">
    <citation type="journal article" date="2018" name="Sci. Rep.">
        <title>Raphidocelis subcapitata (=Pseudokirchneriella subcapitata) provides an insight into genome evolution and environmental adaptations in the Sphaeropleales.</title>
        <authorList>
            <person name="Suzuki S."/>
            <person name="Yamaguchi H."/>
            <person name="Nakajima N."/>
            <person name="Kawachi M."/>
        </authorList>
    </citation>
    <scope>NUCLEOTIDE SEQUENCE [LARGE SCALE GENOMIC DNA]</scope>
    <source>
        <strain evidence="3 4">NIES-35</strain>
    </source>
</reference>
<gene>
    <name evidence="3" type="ORF">Rsub_09336</name>
</gene>
<feature type="region of interest" description="Disordered" evidence="1">
    <location>
        <begin position="110"/>
        <end position="181"/>
    </location>
</feature>
<dbReference type="InParanoid" id="A0A2V0PFC7"/>
<dbReference type="PROSITE" id="PS50186">
    <property type="entry name" value="DEP"/>
    <property type="match status" value="1"/>
</dbReference>
<dbReference type="STRING" id="307507.A0A2V0PFC7"/>
<dbReference type="Gene3D" id="1.10.10.10">
    <property type="entry name" value="Winged helix-like DNA-binding domain superfamily/Winged helix DNA-binding domain"/>
    <property type="match status" value="1"/>
</dbReference>
<feature type="domain" description="DEP" evidence="2">
    <location>
        <begin position="25"/>
        <end position="102"/>
    </location>
</feature>
<dbReference type="PANTHER" id="PTHR34826:SF2">
    <property type="entry name" value="UPF0590 PROTEIN C409.17C"/>
    <property type="match status" value="1"/>
</dbReference>
<dbReference type="InterPro" id="IPR000591">
    <property type="entry name" value="DEP_dom"/>
</dbReference>